<evidence type="ECO:0000313" key="3">
    <source>
        <dbReference type="Proteomes" id="UP000199444"/>
    </source>
</evidence>
<keyword evidence="1" id="KW-1133">Transmembrane helix</keyword>
<feature type="transmembrane region" description="Helical" evidence="1">
    <location>
        <begin position="88"/>
        <end position="105"/>
    </location>
</feature>
<dbReference type="Proteomes" id="UP000199444">
    <property type="component" value="Unassembled WGS sequence"/>
</dbReference>
<name>A0A1H0XUW3_9BACI</name>
<organism evidence="2 3">
    <name type="scientific">Virgibacillus salinus</name>
    <dbReference type="NCBI Taxonomy" id="553311"/>
    <lineage>
        <taxon>Bacteria</taxon>
        <taxon>Bacillati</taxon>
        <taxon>Bacillota</taxon>
        <taxon>Bacilli</taxon>
        <taxon>Bacillales</taxon>
        <taxon>Bacillaceae</taxon>
        <taxon>Virgibacillus</taxon>
    </lineage>
</organism>
<evidence type="ECO:0000313" key="2">
    <source>
        <dbReference type="EMBL" id="SDQ06714.1"/>
    </source>
</evidence>
<gene>
    <name evidence="2" type="ORF">SAMN05216231_0227</name>
</gene>
<sequence length="251" mass="29715">METIKYGKDKIIDVAIKYGKNEELSVGKHELDRTTLEKRLNKTIEFLNEELIQSILEQRTKKDMGNYFYNNEMNITKAKLGRTVYDGYNYNVIDAIFLAVLICLFDQSLFKKLRNQADIKDAGNEEDAWIEAYTNTLHPFGEFWGEAGDERSWETISINIKSLFYRFTLMPNMDKYAEKLEHKLQMILKLLNQLPAQHKVSFYEDVMKSRIEYIQTNLELYIQNLKQNDSDGYYLYKLNENLAEIDKNYDK</sequence>
<dbReference type="EMBL" id="FNKD01000001">
    <property type="protein sequence ID" value="SDQ06714.1"/>
    <property type="molecule type" value="Genomic_DNA"/>
</dbReference>
<accession>A0A1H0XUW3</accession>
<keyword evidence="1" id="KW-0812">Transmembrane</keyword>
<evidence type="ECO:0000256" key="1">
    <source>
        <dbReference type="SAM" id="Phobius"/>
    </source>
</evidence>
<protein>
    <submittedName>
        <fullName evidence="2">Uncharacterized protein</fullName>
    </submittedName>
</protein>
<dbReference type="RefSeq" id="WP_092491129.1">
    <property type="nucleotide sequence ID" value="NZ_FNKD01000001.1"/>
</dbReference>
<proteinExistence type="predicted"/>
<reference evidence="2 3" key="1">
    <citation type="submission" date="2016-10" db="EMBL/GenBank/DDBJ databases">
        <authorList>
            <person name="de Groot N.N."/>
        </authorList>
    </citation>
    <scope>NUCLEOTIDE SEQUENCE [LARGE SCALE GENOMIC DNA]</scope>
    <source>
        <strain evidence="2 3">CGMCC 1.10449</strain>
    </source>
</reference>
<keyword evidence="1" id="KW-0472">Membrane</keyword>
<keyword evidence="3" id="KW-1185">Reference proteome</keyword>
<dbReference type="AlphaFoldDB" id="A0A1H0XUW3"/>